<evidence type="ECO:0000256" key="1">
    <source>
        <dbReference type="SAM" id="Phobius"/>
    </source>
</evidence>
<keyword evidence="3" id="KW-1185">Reference proteome</keyword>
<dbReference type="Proteomes" id="UP001597549">
    <property type="component" value="Unassembled WGS sequence"/>
</dbReference>
<keyword evidence="1" id="KW-0472">Membrane</keyword>
<organism evidence="2 3">
    <name type="scientific">Flavobacterium ardleyense</name>
    <dbReference type="NCBI Taxonomy" id="2038737"/>
    <lineage>
        <taxon>Bacteria</taxon>
        <taxon>Pseudomonadati</taxon>
        <taxon>Bacteroidota</taxon>
        <taxon>Flavobacteriia</taxon>
        <taxon>Flavobacteriales</taxon>
        <taxon>Flavobacteriaceae</taxon>
        <taxon>Flavobacterium</taxon>
    </lineage>
</organism>
<dbReference type="RefSeq" id="WP_379804217.1">
    <property type="nucleotide sequence ID" value="NZ_JBHUOL010000006.1"/>
</dbReference>
<gene>
    <name evidence="2" type="ORF">ACFSX9_03015</name>
</gene>
<dbReference type="EMBL" id="JBHUOL010000006">
    <property type="protein sequence ID" value="MFD2907698.1"/>
    <property type="molecule type" value="Genomic_DNA"/>
</dbReference>
<keyword evidence="1" id="KW-0812">Transmembrane</keyword>
<accession>A0ABW5Z6K2</accession>
<reference evidence="3" key="1">
    <citation type="journal article" date="2019" name="Int. J. Syst. Evol. Microbiol.">
        <title>The Global Catalogue of Microorganisms (GCM) 10K type strain sequencing project: providing services to taxonomists for standard genome sequencing and annotation.</title>
        <authorList>
            <consortium name="The Broad Institute Genomics Platform"/>
            <consortium name="The Broad Institute Genome Sequencing Center for Infectious Disease"/>
            <person name="Wu L."/>
            <person name="Ma J."/>
        </authorList>
    </citation>
    <scope>NUCLEOTIDE SEQUENCE [LARGE SCALE GENOMIC DNA]</scope>
    <source>
        <strain evidence="3">KCTC 52644</strain>
    </source>
</reference>
<feature type="transmembrane region" description="Helical" evidence="1">
    <location>
        <begin position="5"/>
        <end position="22"/>
    </location>
</feature>
<proteinExistence type="predicted"/>
<keyword evidence="1" id="KW-1133">Transmembrane helix</keyword>
<dbReference type="Pfam" id="PF18919">
    <property type="entry name" value="DUF5670"/>
    <property type="match status" value="1"/>
</dbReference>
<evidence type="ECO:0000313" key="2">
    <source>
        <dbReference type="EMBL" id="MFD2907698.1"/>
    </source>
</evidence>
<evidence type="ECO:0000313" key="3">
    <source>
        <dbReference type="Proteomes" id="UP001597549"/>
    </source>
</evidence>
<sequence>MRNILYVVAVILFGIWIIGFFIYDIGNFIHLALVAAVALVVVRFVKGKKTLTT</sequence>
<feature type="transmembrane region" description="Helical" evidence="1">
    <location>
        <begin position="28"/>
        <end position="45"/>
    </location>
</feature>
<comment type="caution">
    <text evidence="2">The sequence shown here is derived from an EMBL/GenBank/DDBJ whole genome shotgun (WGS) entry which is preliminary data.</text>
</comment>
<dbReference type="NCBIfam" id="NF033488">
    <property type="entry name" value="lmo0937_fam_TM"/>
    <property type="match status" value="1"/>
</dbReference>
<protein>
    <submittedName>
        <fullName evidence="2">Lmo0937 family membrane protein</fullName>
    </submittedName>
</protein>
<dbReference type="InterPro" id="IPR043727">
    <property type="entry name" value="Lmo0937-like"/>
</dbReference>
<name>A0ABW5Z6K2_9FLAO</name>